<reference evidence="5" key="2">
    <citation type="journal article" date="2021" name="Microbiome">
        <title>Successional dynamics and alternative stable states in a saline activated sludge microbial community over 9 years.</title>
        <authorList>
            <person name="Wang Y."/>
            <person name="Ye J."/>
            <person name="Ju F."/>
            <person name="Liu L."/>
            <person name="Boyd J.A."/>
            <person name="Deng Y."/>
            <person name="Parks D.H."/>
            <person name="Jiang X."/>
            <person name="Yin X."/>
            <person name="Woodcroft B.J."/>
            <person name="Tyson G.W."/>
            <person name="Hugenholtz P."/>
            <person name="Polz M.F."/>
            <person name="Zhang T."/>
        </authorList>
    </citation>
    <scope>NUCLEOTIDE SEQUENCE</scope>
    <source>
        <strain evidence="5">HKST-UBA12</strain>
    </source>
</reference>
<dbReference type="AlphaFoldDB" id="A0A955L043"/>
<feature type="transmembrane region" description="Helical" evidence="2">
    <location>
        <begin position="498"/>
        <end position="515"/>
    </location>
</feature>
<name>A0A955L043_9BACT</name>
<evidence type="ECO:0000256" key="2">
    <source>
        <dbReference type="SAM" id="Phobius"/>
    </source>
</evidence>
<keyword evidence="1" id="KW-0732">Signal</keyword>
<dbReference type="Pfam" id="PF01345">
    <property type="entry name" value="DUF11"/>
    <property type="match status" value="3"/>
</dbReference>
<dbReference type="InterPro" id="IPR001434">
    <property type="entry name" value="OmcB-like_DUF11"/>
</dbReference>
<dbReference type="NCBIfam" id="TIGR01451">
    <property type="entry name" value="B_ant_repeat"/>
    <property type="match status" value="1"/>
</dbReference>
<dbReference type="InterPro" id="IPR014755">
    <property type="entry name" value="Cu-Rt/internalin_Ig-like"/>
</dbReference>
<dbReference type="Proteomes" id="UP000760819">
    <property type="component" value="Unassembled WGS sequence"/>
</dbReference>
<feature type="domain" description="DUF11" evidence="3">
    <location>
        <begin position="115"/>
        <end position="226"/>
    </location>
</feature>
<evidence type="ECO:0000259" key="4">
    <source>
        <dbReference type="Pfam" id="PF08191"/>
    </source>
</evidence>
<dbReference type="InterPro" id="IPR051172">
    <property type="entry name" value="Chlamydia_OmcB"/>
</dbReference>
<protein>
    <submittedName>
        <fullName evidence="5">DUF11 domain-containing protein</fullName>
    </submittedName>
</protein>
<evidence type="ECO:0000313" key="6">
    <source>
        <dbReference type="Proteomes" id="UP000760819"/>
    </source>
</evidence>
<feature type="domain" description="DUF11" evidence="3">
    <location>
        <begin position="357"/>
        <end position="459"/>
    </location>
</feature>
<keyword evidence="2" id="KW-1133">Transmembrane helix</keyword>
<feature type="non-terminal residue" evidence="5">
    <location>
        <position position="1"/>
    </location>
</feature>
<dbReference type="InterPro" id="IPR012569">
    <property type="entry name" value="Inl_IR"/>
</dbReference>
<dbReference type="EMBL" id="JAGQLI010000017">
    <property type="protein sequence ID" value="MCA9378845.1"/>
    <property type="molecule type" value="Genomic_DNA"/>
</dbReference>
<evidence type="ECO:0000259" key="3">
    <source>
        <dbReference type="Pfam" id="PF01345"/>
    </source>
</evidence>
<feature type="domain" description="DUF11" evidence="3">
    <location>
        <begin position="233"/>
        <end position="342"/>
    </location>
</feature>
<evidence type="ECO:0000256" key="1">
    <source>
        <dbReference type="ARBA" id="ARBA00022729"/>
    </source>
</evidence>
<feature type="domain" description="Internalin Ig-like inter-repeat region" evidence="4">
    <location>
        <begin position="43"/>
        <end position="74"/>
    </location>
</feature>
<sequence length="558" mass="59266">SVDNTQAVIQYSITVTNPNNIPMTASVVDQLPGFVQSANVTGISNGGVFNNTNKTITWNPLNLPANGSVTVTYTLTVAAANFGTIDNLAIVYDETGQEDDRDTESNVIDPNIEVLVNKNHSSQTVSGSTVVNYTVRLQNIGTTSLVNLTVRDTLDNAIQTSWVSNISGGGSIAGTVITWTGINLQPGQTLTLTYTVTFPAGMFGTFDNVVVVTDPGGDQLGTDNDSVTIPPLDILIDKSSSIVSLDNSQGVIRYSITVTNPNLLQVTTRVVDQLPAFVQAGDVTNISNGGVFDAASKTITWDPLVIPASGSVTLTYTLTVNSANFGEIYNVAVVYGEDGQEDDRDAESVILDPDINLYVNKSHTRQIVNGATVVTYTIEVTNTGANALLNLTVQDNLPSGVLPSWVSNISGGGTLSSGVITWTGVNLQPQQSIQLSYTVTFPDGIAGTFRNLVIVRGPNGEELGQDSDPISISVVTPTPTVPGVSLPDTAIFGEEADLVIIGVLLLIIGLLVYQLEIRSGFGRFILGKPLNAIFGTRDDYEENAIKQVSRNLKHRKKK</sequence>
<dbReference type="PANTHER" id="PTHR34819">
    <property type="entry name" value="LARGE CYSTEINE-RICH PERIPLASMIC PROTEIN OMCB"/>
    <property type="match status" value="1"/>
</dbReference>
<dbReference type="Gene3D" id="2.60.40.1220">
    <property type="match status" value="1"/>
</dbReference>
<organism evidence="5 6">
    <name type="scientific">Candidatus Dojkabacteria bacterium</name>
    <dbReference type="NCBI Taxonomy" id="2099670"/>
    <lineage>
        <taxon>Bacteria</taxon>
        <taxon>Candidatus Dojkabacteria</taxon>
    </lineage>
</organism>
<comment type="caution">
    <text evidence="5">The sequence shown here is derived from an EMBL/GenBank/DDBJ whole genome shotgun (WGS) entry which is preliminary data.</text>
</comment>
<accession>A0A955L043</accession>
<keyword evidence="2" id="KW-0472">Membrane</keyword>
<proteinExistence type="predicted"/>
<dbReference type="InterPro" id="IPR047589">
    <property type="entry name" value="DUF11_rpt"/>
</dbReference>
<dbReference type="Pfam" id="PF08191">
    <property type="entry name" value="LRR_adjacent"/>
    <property type="match status" value="1"/>
</dbReference>
<reference evidence="5" key="1">
    <citation type="submission" date="2020-04" db="EMBL/GenBank/DDBJ databases">
        <authorList>
            <person name="Zhang T."/>
        </authorList>
    </citation>
    <scope>NUCLEOTIDE SEQUENCE</scope>
    <source>
        <strain evidence="5">HKST-UBA12</strain>
    </source>
</reference>
<evidence type="ECO:0000313" key="5">
    <source>
        <dbReference type="EMBL" id="MCA9378845.1"/>
    </source>
</evidence>
<keyword evidence="2" id="KW-0812">Transmembrane</keyword>
<gene>
    <name evidence="5" type="ORF">KC640_00295</name>
</gene>